<gene>
    <name evidence="1" type="ORF">SNE40_000843</name>
</gene>
<dbReference type="AlphaFoldDB" id="A0AAN8KCS5"/>
<sequence length="419" mass="48884">MTIGWEILEVGEQALVYNHGGEARIECGPKRLFLWREKFNRLTRFSADQNQYLVIIYKDGNVDHFQGPYAMFLNPIEHSRVEVNNCESLDANEALVVYKQTEKETNRYVLYGPTLFMPAANEWLHLFVWHGTDPKSKTRMIPGTHRFNKLKIIPDQFYYNVDEVRTSDDALIRIKLMMFYELTDVDLMLNSTTDPMADFINCLSADVVAFASKRTYMSFINQSDALNELNSYPQLLERCKAIGYSVTKVVFRGYFTHDRLQKMHDWAIERRTNLKIEFEKEGQQQDMVDLNLKNEMERMKQEQKMELEELKHQQEMEVTQNAHTLEMEKRIHGDKLQKLKKDWTAELSKKMIENQKTCDHLFQLAGLGVDLTQFLVNEQNTPGSITKVVSGDKSVVLHLHQTSLSDTIDSISGDQVYKR</sequence>
<proteinExistence type="predicted"/>
<name>A0AAN8KCS5_PATCE</name>
<comment type="caution">
    <text evidence="1">The sequence shown here is derived from an EMBL/GenBank/DDBJ whole genome shotgun (WGS) entry which is preliminary data.</text>
</comment>
<evidence type="ECO:0000313" key="2">
    <source>
        <dbReference type="Proteomes" id="UP001347796"/>
    </source>
</evidence>
<reference evidence="1 2" key="1">
    <citation type="submission" date="2024-01" db="EMBL/GenBank/DDBJ databases">
        <title>The genome of the rayed Mediterranean limpet Patella caerulea (Linnaeus, 1758).</title>
        <authorList>
            <person name="Anh-Thu Weber A."/>
            <person name="Halstead-Nussloch G."/>
        </authorList>
    </citation>
    <scope>NUCLEOTIDE SEQUENCE [LARGE SCALE GENOMIC DNA]</scope>
    <source>
        <strain evidence="1">AATW-2023a</strain>
        <tissue evidence="1">Whole specimen</tissue>
    </source>
</reference>
<accession>A0AAN8KCS5</accession>
<protein>
    <submittedName>
        <fullName evidence="1">Uncharacterized protein</fullName>
    </submittedName>
</protein>
<dbReference type="EMBL" id="JAZGQO010000001">
    <property type="protein sequence ID" value="KAK6195405.1"/>
    <property type="molecule type" value="Genomic_DNA"/>
</dbReference>
<organism evidence="1 2">
    <name type="scientific">Patella caerulea</name>
    <name type="common">Rayed Mediterranean limpet</name>
    <dbReference type="NCBI Taxonomy" id="87958"/>
    <lineage>
        <taxon>Eukaryota</taxon>
        <taxon>Metazoa</taxon>
        <taxon>Spiralia</taxon>
        <taxon>Lophotrochozoa</taxon>
        <taxon>Mollusca</taxon>
        <taxon>Gastropoda</taxon>
        <taxon>Patellogastropoda</taxon>
        <taxon>Patelloidea</taxon>
        <taxon>Patellidae</taxon>
        <taxon>Patella</taxon>
    </lineage>
</organism>
<evidence type="ECO:0000313" key="1">
    <source>
        <dbReference type="EMBL" id="KAK6195405.1"/>
    </source>
</evidence>
<dbReference type="Proteomes" id="UP001347796">
    <property type="component" value="Unassembled WGS sequence"/>
</dbReference>
<keyword evidence="2" id="KW-1185">Reference proteome</keyword>